<sequence length="371" mass="41100">MESWKEKAKLFVDDNIIPIAQKIDQDAKIPEKLIEKLAKEGFLGINIKEENGGQGCTYADIARINEEFGRGCSSVRTILTVHGMVAAALERWGSKQCKEKYLRDLAEGKKIAAFCLTEPDAGSDTGSITSIAEKTEGGYIINAHKKWISMGQRADVYLVFCKVGKAPVAFLVDRKITSGIDIKPIDNLNCMRGGAIAELTFTDCFVPEENLLGGIGLGLTHVSLDSLLYGRFTIASGCVGAAQQCLDLSLKYSKKRKQFGQRLFQHELVKKLITEMVVDIHAARALCYEVGEKMDQKSQDAAINAFIAKYYCSKMIMRVIHNATQVYGANGLVSENTMERFARDMRAVEIIEGTSEIHEIILANNEIMRRV</sequence>
<dbReference type="PANTHER" id="PTHR43884">
    <property type="entry name" value="ACYL-COA DEHYDROGENASE"/>
    <property type="match status" value="1"/>
</dbReference>
<evidence type="ECO:0000313" key="9">
    <source>
        <dbReference type="EMBL" id="SET39813.1"/>
    </source>
</evidence>
<reference evidence="9 10" key="1">
    <citation type="submission" date="2016-10" db="EMBL/GenBank/DDBJ databases">
        <authorList>
            <person name="de Groot N.N."/>
        </authorList>
    </citation>
    <scope>NUCLEOTIDE SEQUENCE [LARGE SCALE GENOMIC DNA]</scope>
    <source>
        <strain evidence="9 10">DSM 1801</strain>
    </source>
</reference>
<proteinExistence type="inferred from homology"/>
<evidence type="ECO:0000256" key="4">
    <source>
        <dbReference type="ARBA" id="ARBA00022827"/>
    </source>
</evidence>
<comment type="cofactor">
    <cofactor evidence="1 5">
        <name>FAD</name>
        <dbReference type="ChEBI" id="CHEBI:57692"/>
    </cofactor>
</comment>
<dbReference type="Pfam" id="PF02770">
    <property type="entry name" value="Acyl-CoA_dh_M"/>
    <property type="match status" value="1"/>
</dbReference>
<protein>
    <recommendedName>
        <fullName evidence="11">Acyl-CoA dehydrogenase</fullName>
    </recommendedName>
</protein>
<dbReference type="Gene3D" id="1.10.540.10">
    <property type="entry name" value="Acyl-CoA dehydrogenase/oxidase, N-terminal domain"/>
    <property type="match status" value="1"/>
</dbReference>
<dbReference type="RefSeq" id="WP_092478377.1">
    <property type="nucleotide sequence ID" value="NZ_FOHN01000018.1"/>
</dbReference>
<dbReference type="Gene3D" id="1.20.140.10">
    <property type="entry name" value="Butyryl-CoA Dehydrogenase, subunit A, domain 3"/>
    <property type="match status" value="1"/>
</dbReference>
<dbReference type="Proteomes" id="UP000199800">
    <property type="component" value="Unassembled WGS sequence"/>
</dbReference>
<dbReference type="InterPro" id="IPR009100">
    <property type="entry name" value="AcylCoA_DH/oxidase_NM_dom_sf"/>
</dbReference>
<evidence type="ECO:0000313" key="10">
    <source>
        <dbReference type="Proteomes" id="UP000199800"/>
    </source>
</evidence>
<dbReference type="STRING" id="29364.SAMN04487772_11846"/>
<evidence type="ECO:0000256" key="1">
    <source>
        <dbReference type="ARBA" id="ARBA00001974"/>
    </source>
</evidence>
<accession>A0A1I0E4L0</accession>
<dbReference type="PANTHER" id="PTHR43884:SF12">
    <property type="entry name" value="ISOVALERYL-COA DEHYDROGENASE, MITOCHONDRIAL-RELATED"/>
    <property type="match status" value="1"/>
</dbReference>
<dbReference type="PROSITE" id="PS00072">
    <property type="entry name" value="ACYL_COA_DH_1"/>
    <property type="match status" value="1"/>
</dbReference>
<evidence type="ECO:0000259" key="8">
    <source>
        <dbReference type="Pfam" id="PF02771"/>
    </source>
</evidence>
<dbReference type="InterPro" id="IPR037069">
    <property type="entry name" value="AcylCoA_DH/ox_N_sf"/>
</dbReference>
<comment type="similarity">
    <text evidence="2 5">Belongs to the acyl-CoA dehydrogenase family.</text>
</comment>
<dbReference type="PIRSF" id="PIRSF016578">
    <property type="entry name" value="HsaA"/>
    <property type="match status" value="1"/>
</dbReference>
<name>A0A1I0E4L0_9FIRM</name>
<dbReference type="InterPro" id="IPR036250">
    <property type="entry name" value="AcylCo_DH-like_C"/>
</dbReference>
<evidence type="ECO:0000259" key="7">
    <source>
        <dbReference type="Pfam" id="PF02770"/>
    </source>
</evidence>
<dbReference type="GO" id="GO:0003995">
    <property type="term" value="F:acyl-CoA dehydrogenase activity"/>
    <property type="evidence" value="ECO:0007669"/>
    <property type="project" value="InterPro"/>
</dbReference>
<dbReference type="InterPro" id="IPR006091">
    <property type="entry name" value="Acyl-CoA_Oxase/DH_mid-dom"/>
</dbReference>
<evidence type="ECO:0000256" key="2">
    <source>
        <dbReference type="ARBA" id="ARBA00009347"/>
    </source>
</evidence>
<keyword evidence="4 5" id="KW-0274">FAD</keyword>
<keyword evidence="10" id="KW-1185">Reference proteome</keyword>
<keyword evidence="5" id="KW-0560">Oxidoreductase</keyword>
<keyword evidence="3 5" id="KW-0285">Flavoprotein</keyword>
<evidence type="ECO:0000259" key="6">
    <source>
        <dbReference type="Pfam" id="PF00441"/>
    </source>
</evidence>
<evidence type="ECO:0000256" key="3">
    <source>
        <dbReference type="ARBA" id="ARBA00022630"/>
    </source>
</evidence>
<dbReference type="Gene3D" id="2.40.110.10">
    <property type="entry name" value="Butyryl-CoA Dehydrogenase, subunit A, domain 2"/>
    <property type="match status" value="1"/>
</dbReference>
<dbReference type="SUPFAM" id="SSF47203">
    <property type="entry name" value="Acyl-CoA dehydrogenase C-terminal domain-like"/>
    <property type="match status" value="1"/>
</dbReference>
<organism evidence="9 10">
    <name type="scientific">[Clostridium] polysaccharolyticum</name>
    <dbReference type="NCBI Taxonomy" id="29364"/>
    <lineage>
        <taxon>Bacteria</taxon>
        <taxon>Bacillati</taxon>
        <taxon>Bacillota</taxon>
        <taxon>Clostridia</taxon>
        <taxon>Lachnospirales</taxon>
        <taxon>Lachnospiraceae</taxon>
    </lineage>
</organism>
<dbReference type="Pfam" id="PF02771">
    <property type="entry name" value="Acyl-CoA_dh_N"/>
    <property type="match status" value="1"/>
</dbReference>
<dbReference type="InterPro" id="IPR006089">
    <property type="entry name" value="Acyl-CoA_DH_CS"/>
</dbReference>
<evidence type="ECO:0000256" key="5">
    <source>
        <dbReference type="RuleBase" id="RU362125"/>
    </source>
</evidence>
<dbReference type="AlphaFoldDB" id="A0A1I0E4L0"/>
<dbReference type="InterPro" id="IPR046373">
    <property type="entry name" value="Acyl-CoA_Oxase/DH_mid-dom_sf"/>
</dbReference>
<dbReference type="GO" id="GO:0050660">
    <property type="term" value="F:flavin adenine dinucleotide binding"/>
    <property type="evidence" value="ECO:0007669"/>
    <property type="project" value="InterPro"/>
</dbReference>
<dbReference type="InterPro" id="IPR009075">
    <property type="entry name" value="AcylCo_DH/oxidase_C"/>
</dbReference>
<feature type="domain" description="Acyl-CoA oxidase/dehydrogenase middle" evidence="7">
    <location>
        <begin position="113"/>
        <end position="204"/>
    </location>
</feature>
<dbReference type="Pfam" id="PF00441">
    <property type="entry name" value="Acyl-CoA_dh_1"/>
    <property type="match status" value="1"/>
</dbReference>
<evidence type="ECO:0008006" key="11">
    <source>
        <dbReference type="Google" id="ProtNLM"/>
    </source>
</evidence>
<feature type="domain" description="Acyl-CoA dehydrogenase/oxidase C-terminal" evidence="6">
    <location>
        <begin position="222"/>
        <end position="364"/>
    </location>
</feature>
<dbReference type="SUPFAM" id="SSF56645">
    <property type="entry name" value="Acyl-CoA dehydrogenase NM domain-like"/>
    <property type="match status" value="1"/>
</dbReference>
<feature type="domain" description="Acyl-CoA dehydrogenase/oxidase N-terminal" evidence="8">
    <location>
        <begin position="4"/>
        <end position="109"/>
    </location>
</feature>
<dbReference type="EMBL" id="FOHN01000018">
    <property type="protein sequence ID" value="SET39813.1"/>
    <property type="molecule type" value="Genomic_DNA"/>
</dbReference>
<gene>
    <name evidence="9" type="ORF">SAMN04487772_11846</name>
</gene>
<dbReference type="OrthoDB" id="9802447at2"/>
<dbReference type="InterPro" id="IPR013786">
    <property type="entry name" value="AcylCoA_DH/ox_N"/>
</dbReference>